<proteinExistence type="predicted"/>
<gene>
    <name evidence="1" type="ORF">J5Y03_10785</name>
</gene>
<organism evidence="1 2">
    <name type="scientific">Gottfriedia endophytica</name>
    <dbReference type="NCBI Taxonomy" id="2820819"/>
    <lineage>
        <taxon>Bacteria</taxon>
        <taxon>Bacillati</taxon>
        <taxon>Bacillota</taxon>
        <taxon>Bacilli</taxon>
        <taxon>Bacillales</taxon>
        <taxon>Bacillaceae</taxon>
        <taxon>Gottfriedia</taxon>
    </lineage>
</organism>
<evidence type="ECO:0000313" key="1">
    <source>
        <dbReference type="EMBL" id="MBP0725656.1"/>
    </source>
</evidence>
<accession>A0A940SJN6</accession>
<dbReference type="RefSeq" id="WP_209405451.1">
    <property type="nucleotide sequence ID" value="NZ_JAGIYQ010000006.1"/>
</dbReference>
<dbReference type="Pfam" id="PF10835">
    <property type="entry name" value="DUF2573"/>
    <property type="match status" value="1"/>
</dbReference>
<name>A0A940SJN6_9BACI</name>
<dbReference type="Proteomes" id="UP000682134">
    <property type="component" value="Unassembled WGS sequence"/>
</dbReference>
<reference evidence="1" key="1">
    <citation type="submission" date="2021-04" db="EMBL/GenBank/DDBJ databases">
        <title>Genome seq and assembly of Bacillus sp.</title>
        <authorList>
            <person name="Chhetri G."/>
        </authorList>
    </citation>
    <scope>NUCLEOTIDE SEQUENCE</scope>
    <source>
        <strain evidence="1">RG28</strain>
    </source>
</reference>
<sequence length="82" mass="9769">MQSQFDQQFDSLVTKYTELLLGDASDERIEQVKKWVLYTYMSKSMPALVKHWNELYPDAKNGMVELIKEIKELNDKNRQNQK</sequence>
<keyword evidence="2" id="KW-1185">Reference proteome</keyword>
<dbReference type="InterPro" id="IPR020393">
    <property type="entry name" value="Uncharacterised_YusU"/>
</dbReference>
<dbReference type="EMBL" id="JAGIYQ010000006">
    <property type="protein sequence ID" value="MBP0725656.1"/>
    <property type="molecule type" value="Genomic_DNA"/>
</dbReference>
<protein>
    <submittedName>
        <fullName evidence="1">YusU family protein</fullName>
    </submittedName>
</protein>
<evidence type="ECO:0000313" key="2">
    <source>
        <dbReference type="Proteomes" id="UP000682134"/>
    </source>
</evidence>
<comment type="caution">
    <text evidence="1">The sequence shown here is derived from an EMBL/GenBank/DDBJ whole genome shotgun (WGS) entry which is preliminary data.</text>
</comment>
<dbReference type="AlphaFoldDB" id="A0A940SJN6"/>